<accession>A0ABS3XZP5</accession>
<reference evidence="1 2" key="1">
    <citation type="submission" date="2021-02" db="EMBL/GenBank/DDBJ databases">
        <title>Streptomyces spirodelae sp. nov., isolated from duckweed.</title>
        <authorList>
            <person name="Saimee Y."/>
            <person name="Duangmal K."/>
        </authorList>
    </citation>
    <scope>NUCLEOTIDE SEQUENCE [LARGE SCALE GENOMIC DNA]</scope>
    <source>
        <strain evidence="1 2">DSM 42105</strain>
    </source>
</reference>
<evidence type="ECO:0008006" key="3">
    <source>
        <dbReference type="Google" id="ProtNLM"/>
    </source>
</evidence>
<sequence>MVWVGPRQLHCPLCRGTLFWDREVQLNTAGMSFLNLDWANASATGVQCADCSRLELFADSGQVRFSTPEAQP</sequence>
<evidence type="ECO:0000313" key="2">
    <source>
        <dbReference type="Proteomes" id="UP000721954"/>
    </source>
</evidence>
<dbReference type="EMBL" id="JAFFZM010000013">
    <property type="protein sequence ID" value="MBO8200863.1"/>
    <property type="molecule type" value="Genomic_DNA"/>
</dbReference>
<dbReference type="Proteomes" id="UP000721954">
    <property type="component" value="Unassembled WGS sequence"/>
</dbReference>
<gene>
    <name evidence="1" type="ORF">JW613_21490</name>
</gene>
<evidence type="ECO:0000313" key="1">
    <source>
        <dbReference type="EMBL" id="MBO8200863.1"/>
    </source>
</evidence>
<comment type="caution">
    <text evidence="1">The sequence shown here is derived from an EMBL/GenBank/DDBJ whole genome shotgun (WGS) entry which is preliminary data.</text>
</comment>
<name>A0ABS3XZP5_9ACTN</name>
<keyword evidence="2" id="KW-1185">Reference proteome</keyword>
<proteinExistence type="predicted"/>
<organism evidence="1 2">
    <name type="scientific">Streptomyces smyrnaeus</name>
    <dbReference type="NCBI Taxonomy" id="1387713"/>
    <lineage>
        <taxon>Bacteria</taxon>
        <taxon>Bacillati</taxon>
        <taxon>Actinomycetota</taxon>
        <taxon>Actinomycetes</taxon>
        <taxon>Kitasatosporales</taxon>
        <taxon>Streptomycetaceae</taxon>
        <taxon>Streptomyces</taxon>
    </lineage>
</organism>
<protein>
    <recommendedName>
        <fullName evidence="3">DNA-binding protein</fullName>
    </recommendedName>
</protein>